<dbReference type="Proteomes" id="UP000031512">
    <property type="component" value="Chromosome 1"/>
</dbReference>
<organism evidence="1 2">
    <name type="scientific">Theileria equi strain WA</name>
    <dbReference type="NCBI Taxonomy" id="1537102"/>
    <lineage>
        <taxon>Eukaryota</taxon>
        <taxon>Sar</taxon>
        <taxon>Alveolata</taxon>
        <taxon>Apicomplexa</taxon>
        <taxon>Aconoidasida</taxon>
        <taxon>Piroplasmida</taxon>
        <taxon>Theileriidae</taxon>
        <taxon>Theileria</taxon>
    </lineage>
</organism>
<gene>
    <name evidence="1" type="ORF">BEWA_017970</name>
</gene>
<protein>
    <submittedName>
        <fullName evidence="1">Uncharacterized protein</fullName>
    </submittedName>
</protein>
<dbReference type="InterPro" id="IPR029063">
    <property type="entry name" value="SAM-dependent_MTases_sf"/>
</dbReference>
<evidence type="ECO:0000313" key="2">
    <source>
        <dbReference type="Proteomes" id="UP000031512"/>
    </source>
</evidence>
<evidence type="ECO:0000313" key="1">
    <source>
        <dbReference type="EMBL" id="AFZ78956.1"/>
    </source>
</evidence>
<accession>L0AVC0</accession>
<sequence>MPISLKSGATVFISVRRGLESHLLKEIKRNIFLNKINRIHHKRTPIETVDDQDLRILSKDQDFEFNTEILNKHALKEKGRWICKFNNEKAQESSESRHSVTTKDRITKFTERKSDLCDINVQSGGLEIKCTFEWLIKSILFIKSAESIWLRIGHPFRSNNEEQLTRFISELPWNLHISADSLSSVPLRIISRNSTLWSSYVISRCVRSGLNLSFERYKDLPFSETKATSLDSSCISITLNRNTCYVAIQCSGRLSPRLFNFSTELINNLNSKSFENFIPYWSLSKLKTQLRSENGDFISSNSTKVLNTHIENKRERFIESQKLISNDHCDTTDSLYGAFLQNSDIYKAFNSKIHTIWDPFCGNGVLICEIISLLLSLPNFNQETFPNLRTLEHIHDYKSLITNYIDINSKFKVGINIVGSDTSHLKLVEANDKLTKFSYFYSRQLKSVIQSCRPSPFLEMQSLYGSYHKIPFVTLHHSSIEDISSHMRNTVILTKVPYTNLKGSNRLSAVRLYKKFGQIVGSRSDWVGVYAISRSHSFEYYTGLEWNTLAKCTNSKGDIIKLLKWSGKTRWFKTPEEKINQLNKFDF</sequence>
<dbReference type="Gene3D" id="3.30.2130.30">
    <property type="match status" value="1"/>
</dbReference>
<dbReference type="eggNOG" id="ENOG502SVP1">
    <property type="taxonomic scope" value="Eukaryota"/>
</dbReference>
<name>L0AVC0_THEEQ</name>
<dbReference type="CDD" id="cd11715">
    <property type="entry name" value="THUMP_AdoMetMT"/>
    <property type="match status" value="1"/>
</dbReference>
<dbReference type="OrthoDB" id="361479at2759"/>
<dbReference type="Gene3D" id="3.40.50.150">
    <property type="entry name" value="Vaccinia Virus protein VP39"/>
    <property type="match status" value="1"/>
</dbReference>
<dbReference type="AlphaFoldDB" id="L0AVC0"/>
<dbReference type="EMBL" id="CP001669">
    <property type="protein sequence ID" value="AFZ78956.1"/>
    <property type="molecule type" value="Genomic_DNA"/>
</dbReference>
<reference evidence="1 2" key="1">
    <citation type="journal article" date="2012" name="BMC Genomics">
        <title>Comparative genomic analysis and phylogenetic position of Theileria equi.</title>
        <authorList>
            <person name="Kappmeyer L.S."/>
            <person name="Thiagarajan M."/>
            <person name="Herndon D.R."/>
            <person name="Ramsay J.D."/>
            <person name="Caler E."/>
            <person name="Djikeng A."/>
            <person name="Gillespie J.J."/>
            <person name="Lau A.O."/>
            <person name="Roalson E.H."/>
            <person name="Silva J.C."/>
            <person name="Silva M.G."/>
            <person name="Suarez C.E."/>
            <person name="Ueti M.W."/>
            <person name="Nene V.M."/>
            <person name="Mealey R.H."/>
            <person name="Knowles D.P."/>
            <person name="Brayton K.A."/>
        </authorList>
    </citation>
    <scope>NUCLEOTIDE SEQUENCE [LARGE SCALE GENOMIC DNA]</scope>
    <source>
        <strain evidence="1 2">WA</strain>
    </source>
</reference>
<proteinExistence type="predicted"/>
<dbReference type="RefSeq" id="XP_004828622.1">
    <property type="nucleotide sequence ID" value="XM_004828565.1"/>
</dbReference>
<dbReference type="VEuPathDB" id="PiroplasmaDB:BEWA_017970"/>
<keyword evidence="2" id="KW-1185">Reference proteome</keyword>
<dbReference type="KEGG" id="beq:BEWA_017970"/>
<dbReference type="GeneID" id="15806027"/>